<protein>
    <submittedName>
        <fullName evidence="2">Uncharacterized protein</fullName>
    </submittedName>
</protein>
<evidence type="ECO:0000313" key="3">
    <source>
        <dbReference type="Proteomes" id="UP000255476"/>
    </source>
</evidence>
<evidence type="ECO:0000313" key="2">
    <source>
        <dbReference type="EMBL" id="VEF06454.1"/>
    </source>
</evidence>
<accession>A0A2X3SHD9</accession>
<reference evidence="2 4" key="2">
    <citation type="submission" date="2018-12" db="EMBL/GenBank/DDBJ databases">
        <authorList>
            <consortium name="Pathogen Informatics"/>
        </authorList>
    </citation>
    <scope>NUCLEOTIDE SEQUENCE [LARGE SCALE GENOMIC DNA]</scope>
    <source>
        <strain evidence="2 4">NCTC6180</strain>
    </source>
</reference>
<evidence type="ECO:0000313" key="1">
    <source>
        <dbReference type="EMBL" id="SUO82356.1"/>
    </source>
</evidence>
<dbReference type="EMBL" id="UHHT01000001">
    <property type="protein sequence ID" value="SUO82356.1"/>
    <property type="molecule type" value="Genomic_DNA"/>
</dbReference>
<gene>
    <name evidence="2" type="ORF">NCTC6180_00804</name>
    <name evidence="1" type="ORF">NCTC7023_01721</name>
</gene>
<reference evidence="1 3" key="1">
    <citation type="submission" date="2018-06" db="EMBL/GenBank/DDBJ databases">
        <authorList>
            <consortium name="Pathogen Informatics"/>
            <person name="Doyle S."/>
        </authorList>
    </citation>
    <scope>NUCLEOTIDE SEQUENCE [LARGE SCALE GENOMIC DNA]</scope>
    <source>
        <strain evidence="1 3">NCTC7023</strain>
    </source>
</reference>
<organism evidence="2 4">
    <name type="scientific">Streptococcus equi subsp. zooepidemicus</name>
    <dbReference type="NCBI Taxonomy" id="40041"/>
    <lineage>
        <taxon>Bacteria</taxon>
        <taxon>Bacillati</taxon>
        <taxon>Bacillota</taxon>
        <taxon>Bacilli</taxon>
        <taxon>Lactobacillales</taxon>
        <taxon>Streptococcaceae</taxon>
        <taxon>Streptococcus</taxon>
    </lineage>
</organism>
<dbReference type="AlphaFoldDB" id="A0A2X3SHD9"/>
<sequence length="37" mass="4404">MVKKRRKIKYMDLLQLVLLVVPAVKLAKKMIKEGHRK</sequence>
<dbReference type="Proteomes" id="UP000255476">
    <property type="component" value="Unassembled WGS sequence"/>
</dbReference>
<dbReference type="EMBL" id="LR134317">
    <property type="protein sequence ID" value="VEF06454.1"/>
    <property type="molecule type" value="Genomic_DNA"/>
</dbReference>
<dbReference type="Proteomes" id="UP000269903">
    <property type="component" value="Chromosome"/>
</dbReference>
<proteinExistence type="predicted"/>
<evidence type="ECO:0000313" key="4">
    <source>
        <dbReference type="Proteomes" id="UP000269903"/>
    </source>
</evidence>
<name>A0A2X3SHD9_STRSZ</name>